<feature type="transmembrane region" description="Helical" evidence="1">
    <location>
        <begin position="7"/>
        <end position="29"/>
    </location>
</feature>
<gene>
    <name evidence="2" type="ORF">BDW02DRAFT_129226</name>
</gene>
<dbReference type="Proteomes" id="UP000800040">
    <property type="component" value="Unassembled WGS sequence"/>
</dbReference>
<name>A0A6A5KP61_9PLEO</name>
<accession>A0A6A5KP61</accession>
<evidence type="ECO:0000313" key="2">
    <source>
        <dbReference type="EMBL" id="KAF1837489.1"/>
    </source>
</evidence>
<proteinExistence type="predicted"/>
<reference evidence="2" key="1">
    <citation type="submission" date="2020-01" db="EMBL/GenBank/DDBJ databases">
        <authorList>
            <consortium name="DOE Joint Genome Institute"/>
            <person name="Haridas S."/>
            <person name="Albert R."/>
            <person name="Binder M."/>
            <person name="Bloem J."/>
            <person name="Labutti K."/>
            <person name="Salamov A."/>
            <person name="Andreopoulos B."/>
            <person name="Baker S.E."/>
            <person name="Barry K."/>
            <person name="Bills G."/>
            <person name="Bluhm B.H."/>
            <person name="Cannon C."/>
            <person name="Castanera R."/>
            <person name="Culley D.E."/>
            <person name="Daum C."/>
            <person name="Ezra D."/>
            <person name="Gonzalez J.B."/>
            <person name="Henrissat B."/>
            <person name="Kuo A."/>
            <person name="Liang C."/>
            <person name="Lipzen A."/>
            <person name="Lutzoni F."/>
            <person name="Magnuson J."/>
            <person name="Mondo S."/>
            <person name="Nolan M."/>
            <person name="Ohm R."/>
            <person name="Pangilinan J."/>
            <person name="Park H.-J."/>
            <person name="Ramirez L."/>
            <person name="Alfaro M."/>
            <person name="Sun H."/>
            <person name="Tritt A."/>
            <person name="Yoshinaga Y."/>
            <person name="Zwiers L.-H."/>
            <person name="Turgeon B.G."/>
            <person name="Goodwin S.B."/>
            <person name="Spatafora J.W."/>
            <person name="Crous P.W."/>
            <person name="Grigoriev I.V."/>
        </authorList>
    </citation>
    <scope>NUCLEOTIDE SEQUENCE</scope>
    <source>
        <strain evidence="2">P77</strain>
    </source>
</reference>
<keyword evidence="1" id="KW-1133">Transmembrane helix</keyword>
<evidence type="ECO:0000313" key="3">
    <source>
        <dbReference type="Proteomes" id="UP000800040"/>
    </source>
</evidence>
<dbReference type="AlphaFoldDB" id="A0A6A5KP61"/>
<feature type="transmembrane region" description="Helical" evidence="1">
    <location>
        <begin position="35"/>
        <end position="53"/>
    </location>
</feature>
<keyword evidence="3" id="KW-1185">Reference proteome</keyword>
<sequence>MYKSAFLYLQLSPSLLAYILGLFLTLLLYTRTIAHISPTLTFNLLACAALINARQMRP</sequence>
<organism evidence="2 3">
    <name type="scientific">Decorospora gaudefroyi</name>
    <dbReference type="NCBI Taxonomy" id="184978"/>
    <lineage>
        <taxon>Eukaryota</taxon>
        <taxon>Fungi</taxon>
        <taxon>Dikarya</taxon>
        <taxon>Ascomycota</taxon>
        <taxon>Pezizomycotina</taxon>
        <taxon>Dothideomycetes</taxon>
        <taxon>Pleosporomycetidae</taxon>
        <taxon>Pleosporales</taxon>
        <taxon>Pleosporineae</taxon>
        <taxon>Pleosporaceae</taxon>
        <taxon>Decorospora</taxon>
    </lineage>
</organism>
<protein>
    <submittedName>
        <fullName evidence="2">Uncharacterized protein</fullName>
    </submittedName>
</protein>
<evidence type="ECO:0000256" key="1">
    <source>
        <dbReference type="SAM" id="Phobius"/>
    </source>
</evidence>
<keyword evidence="1" id="KW-0812">Transmembrane</keyword>
<dbReference type="EMBL" id="ML975261">
    <property type="protein sequence ID" value="KAF1837489.1"/>
    <property type="molecule type" value="Genomic_DNA"/>
</dbReference>
<keyword evidence="1" id="KW-0472">Membrane</keyword>